<dbReference type="GO" id="GO:0009002">
    <property type="term" value="F:serine-type D-Ala-D-Ala carboxypeptidase activity"/>
    <property type="evidence" value="ECO:0007669"/>
    <property type="project" value="UniProtKB-EC"/>
</dbReference>
<sequence length="485" mass="54091">MEANEKRMKVAVMVKRNILLSTILFIFFYIHPIQAKTFDDAVDQYLGANGISVSIRDLETGDILYDRNGDAPMKPASTLKLLTAASALHSLGKDFRFKTAVFVDGKIVDHKLIGDLYFKGSGDPTFQKRNFSQIGDILKLLGVHTIKGNIYGDDFYFEGEALSPGVAKEDESYYYASRISALTMSPDRDYDAGTMIVHVIPTSVGMKPRIKFEPNDSGMVFVNEAKTVNAKEKNTIEIIRKYNSNEVVISGNIPLGAPHKDWVTLHDPTINTLIAFKKTLEEEGFAFEGTSIGRKAVPKSAKLLYTKQSMPLADLVNPFLKLSNNSIADILVKTMGKKELGKGDFENGLKVIREYGKDIGLNMEHWQFEDGSGISHKNRTTANELTNLLVKVRKEPFFPIFFNSLPFGGEKDREIGGSLRERYLEDHLKNRVIAKTGHISGVYTLAGYVTASSGKMYAFAVMTQNQTKNKIKDIDKAVEAIVEHY</sequence>
<dbReference type="GO" id="GO:0000270">
    <property type="term" value="P:peptidoglycan metabolic process"/>
    <property type="evidence" value="ECO:0007669"/>
    <property type="project" value="TreeGrafter"/>
</dbReference>
<dbReference type="PRINTS" id="PR00922">
    <property type="entry name" value="DADACBPTASE3"/>
</dbReference>
<dbReference type="PANTHER" id="PTHR30023:SF0">
    <property type="entry name" value="PENICILLIN-SENSITIVE CARBOXYPEPTIDASE A"/>
    <property type="match status" value="1"/>
</dbReference>
<dbReference type="NCBIfam" id="TIGR00666">
    <property type="entry name" value="PBP4"/>
    <property type="match status" value="1"/>
</dbReference>
<organism evidence="3 4">
    <name type="scientific">Ureibacillus terrenus</name>
    <dbReference type="NCBI Taxonomy" id="118246"/>
    <lineage>
        <taxon>Bacteria</taxon>
        <taxon>Bacillati</taxon>
        <taxon>Bacillota</taxon>
        <taxon>Bacilli</taxon>
        <taxon>Bacillales</taxon>
        <taxon>Caryophanaceae</taxon>
        <taxon>Ureibacillus</taxon>
    </lineage>
</organism>
<dbReference type="Gene3D" id="3.40.710.10">
    <property type="entry name" value="DD-peptidase/beta-lactamase superfamily"/>
    <property type="match status" value="2"/>
</dbReference>
<keyword evidence="2 3" id="KW-0378">Hydrolase</keyword>
<dbReference type="Proteomes" id="UP000315753">
    <property type="component" value="Unassembled WGS sequence"/>
</dbReference>
<keyword evidence="4" id="KW-1185">Reference proteome</keyword>
<evidence type="ECO:0000256" key="2">
    <source>
        <dbReference type="ARBA" id="ARBA00022801"/>
    </source>
</evidence>
<dbReference type="EMBL" id="VIGD01000003">
    <property type="protein sequence ID" value="TQE91760.1"/>
    <property type="molecule type" value="Genomic_DNA"/>
</dbReference>
<name>A0A540V4T6_9BACL</name>
<evidence type="ECO:0000313" key="3">
    <source>
        <dbReference type="EMBL" id="TQE91760.1"/>
    </source>
</evidence>
<dbReference type="OrthoDB" id="9802627at2"/>
<keyword evidence="3" id="KW-0121">Carboxypeptidase</keyword>
<keyword evidence="3" id="KW-0645">Protease</keyword>
<dbReference type="EC" id="3.4.16.4" evidence="3"/>
<dbReference type="SUPFAM" id="SSF56601">
    <property type="entry name" value="beta-lactamase/transpeptidase-like"/>
    <property type="match status" value="1"/>
</dbReference>
<dbReference type="InterPro" id="IPR012338">
    <property type="entry name" value="Beta-lactam/transpept-like"/>
</dbReference>
<dbReference type="Pfam" id="PF02113">
    <property type="entry name" value="Peptidase_S13"/>
    <property type="match status" value="1"/>
</dbReference>
<dbReference type="InterPro" id="IPR000667">
    <property type="entry name" value="Peptidase_S13"/>
</dbReference>
<comment type="similarity">
    <text evidence="1">Belongs to the peptidase S13 family.</text>
</comment>
<accession>A0A540V4T6</accession>
<comment type="caution">
    <text evidence="3">The sequence shown here is derived from an EMBL/GenBank/DDBJ whole genome shotgun (WGS) entry which is preliminary data.</text>
</comment>
<proteinExistence type="inferred from homology"/>
<gene>
    <name evidence="3" type="primary">dacB</name>
    <name evidence="3" type="ORF">FKZ59_03300</name>
</gene>
<reference evidence="3 4" key="1">
    <citation type="submission" date="2019-06" db="EMBL/GenBank/DDBJ databases">
        <title>Genome sequence of Ureibacillus terrenus.</title>
        <authorList>
            <person name="Maclea K.S."/>
            <person name="Simoes M."/>
        </authorList>
    </citation>
    <scope>NUCLEOTIDE SEQUENCE [LARGE SCALE GENOMIC DNA]</scope>
    <source>
        <strain evidence="3 4">ATCC BAA-384</strain>
    </source>
</reference>
<dbReference type="GO" id="GO:0006508">
    <property type="term" value="P:proteolysis"/>
    <property type="evidence" value="ECO:0007669"/>
    <property type="project" value="InterPro"/>
</dbReference>
<protein>
    <submittedName>
        <fullName evidence="3">D-alanyl-D-alanine carboxypeptidase/D-alanyl-D-alanine-endopeptidase</fullName>
        <ecNumber evidence="3">3.4.16.4</ecNumber>
    </submittedName>
</protein>
<dbReference type="Gene3D" id="3.50.80.20">
    <property type="entry name" value="D-Ala-D-Ala carboxypeptidase C, peptidase S13"/>
    <property type="match status" value="1"/>
</dbReference>
<evidence type="ECO:0000256" key="1">
    <source>
        <dbReference type="ARBA" id="ARBA00006096"/>
    </source>
</evidence>
<evidence type="ECO:0000313" key="4">
    <source>
        <dbReference type="Proteomes" id="UP000315753"/>
    </source>
</evidence>
<dbReference type="PANTHER" id="PTHR30023">
    <property type="entry name" value="D-ALANYL-D-ALANINE CARBOXYPEPTIDASE"/>
    <property type="match status" value="1"/>
</dbReference>
<dbReference type="AlphaFoldDB" id="A0A540V4T6"/>